<dbReference type="InterPro" id="IPR018037">
    <property type="entry name" value="FixH_proteobacterial"/>
</dbReference>
<protein>
    <submittedName>
        <fullName evidence="2">FixH family protein</fullName>
    </submittedName>
</protein>
<dbReference type="EMBL" id="JBHUFA010000001">
    <property type="protein sequence ID" value="MFD1695084.1"/>
    <property type="molecule type" value="Genomic_DNA"/>
</dbReference>
<gene>
    <name evidence="2" type="ORF">ACFSC7_06120</name>
</gene>
<evidence type="ECO:0000313" key="3">
    <source>
        <dbReference type="Proteomes" id="UP001597327"/>
    </source>
</evidence>
<proteinExistence type="predicted"/>
<name>A0ABW4JTW3_9HYPH</name>
<evidence type="ECO:0000313" key="2">
    <source>
        <dbReference type="EMBL" id="MFD1695084.1"/>
    </source>
</evidence>
<dbReference type="InterPro" id="IPR008620">
    <property type="entry name" value="FixH"/>
</dbReference>
<keyword evidence="1" id="KW-1133">Transmembrane helix</keyword>
<dbReference type="Pfam" id="PF05751">
    <property type="entry name" value="FixH"/>
    <property type="match status" value="1"/>
</dbReference>
<reference evidence="3" key="1">
    <citation type="journal article" date="2019" name="Int. J. Syst. Evol. Microbiol.">
        <title>The Global Catalogue of Microorganisms (GCM) 10K type strain sequencing project: providing services to taxonomists for standard genome sequencing and annotation.</title>
        <authorList>
            <consortium name="The Broad Institute Genomics Platform"/>
            <consortium name="The Broad Institute Genome Sequencing Center for Infectious Disease"/>
            <person name="Wu L."/>
            <person name="Ma J."/>
        </authorList>
    </citation>
    <scope>NUCLEOTIDE SEQUENCE [LARGE SCALE GENOMIC DNA]</scope>
    <source>
        <strain evidence="3">JCM 3369</strain>
    </source>
</reference>
<evidence type="ECO:0000256" key="1">
    <source>
        <dbReference type="SAM" id="Phobius"/>
    </source>
</evidence>
<keyword evidence="1" id="KW-0472">Membrane</keyword>
<keyword evidence="3" id="KW-1185">Reference proteome</keyword>
<accession>A0ABW4JTW3</accession>
<organism evidence="2 3">
    <name type="scientific">Roseibium aestuarii</name>
    <dbReference type="NCBI Taxonomy" id="2600299"/>
    <lineage>
        <taxon>Bacteria</taxon>
        <taxon>Pseudomonadati</taxon>
        <taxon>Pseudomonadota</taxon>
        <taxon>Alphaproteobacteria</taxon>
        <taxon>Hyphomicrobiales</taxon>
        <taxon>Stappiaceae</taxon>
        <taxon>Roseibium</taxon>
    </lineage>
</organism>
<feature type="transmembrane region" description="Helical" evidence="1">
    <location>
        <begin position="21"/>
        <end position="44"/>
    </location>
</feature>
<comment type="caution">
    <text evidence="2">The sequence shown here is derived from an EMBL/GenBank/DDBJ whole genome shotgun (WGS) entry which is preliminary data.</text>
</comment>
<dbReference type="Proteomes" id="UP001597327">
    <property type="component" value="Unassembled WGS sequence"/>
</dbReference>
<dbReference type="PIRSF" id="PIRSF011386">
    <property type="entry name" value="FixH"/>
    <property type="match status" value="1"/>
</dbReference>
<keyword evidence="1" id="KW-0812">Transmembrane</keyword>
<dbReference type="Gene3D" id="2.60.40.10">
    <property type="entry name" value="Immunoglobulins"/>
    <property type="match status" value="1"/>
</dbReference>
<dbReference type="RefSeq" id="WP_208998632.1">
    <property type="nucleotide sequence ID" value="NZ_JBHUFA010000001.1"/>
</dbReference>
<sequence>MTMVERQQTPAGGKPLTGRGVLMWVIGFFAVIFAANGVFIYLALGSFPGVVVDSSYKASQAYNKELATARAQAERGWTVTASLERGENDQARLRIEPRDKEGLVLTGLTLTASLEHPAHQGQDLTLDLQETQSGVYEGSAEGLTSGNWELVIEARQGEERLFRSQNRVFLAQ</sequence>
<dbReference type="InterPro" id="IPR013783">
    <property type="entry name" value="Ig-like_fold"/>
</dbReference>